<evidence type="ECO:0000313" key="1">
    <source>
        <dbReference type="EMBL" id="WGH80299.1"/>
    </source>
</evidence>
<dbReference type="InterPro" id="IPR035959">
    <property type="entry name" value="RutC-like_sf"/>
</dbReference>
<evidence type="ECO:0000313" key="2">
    <source>
        <dbReference type="Proteomes" id="UP001243420"/>
    </source>
</evidence>
<dbReference type="CDD" id="cd06154">
    <property type="entry name" value="YjgF_YER057c_UK114_like_6"/>
    <property type="match status" value="1"/>
</dbReference>
<dbReference type="EMBL" id="CP122537">
    <property type="protein sequence ID" value="WGH80299.1"/>
    <property type="molecule type" value="Genomic_DNA"/>
</dbReference>
<dbReference type="RefSeq" id="WP_279967367.1">
    <property type="nucleotide sequence ID" value="NZ_CP122537.1"/>
</dbReference>
<dbReference type="Proteomes" id="UP001243420">
    <property type="component" value="Chromosome"/>
</dbReference>
<dbReference type="Gene3D" id="3.30.1330.40">
    <property type="entry name" value="RutC-like"/>
    <property type="match status" value="1"/>
</dbReference>
<dbReference type="Pfam" id="PF01042">
    <property type="entry name" value="Ribonuc_L-PSP"/>
    <property type="match status" value="1"/>
</dbReference>
<protein>
    <submittedName>
        <fullName evidence="1">RidA family protein</fullName>
    </submittedName>
</protein>
<dbReference type="SUPFAM" id="SSF55298">
    <property type="entry name" value="YjgF-like"/>
    <property type="match status" value="1"/>
</dbReference>
<gene>
    <name evidence="1" type="ORF">P8627_08555</name>
</gene>
<proteinExistence type="predicted"/>
<sequence length="127" mass="13851">MTRRLISTGSPFEREIGYSRAVVQGDWCFMAGVTGYDYATMELPADLGTQVANCYATVRSVLAEAGFTPKHIVRVQHLVADRSDIDALLPLLGAELGQIRPAATMLVAGLMQPEMRYEVEVTAFRGA</sequence>
<reference evidence="1 2" key="1">
    <citation type="submission" date="2023-04" db="EMBL/GenBank/DDBJ databases">
        <title>Jannaschia ovalis sp. nov., a marine bacterium isolated from sea tidal flat.</title>
        <authorList>
            <person name="Kwon D.Y."/>
            <person name="Kim J.-J."/>
        </authorList>
    </citation>
    <scope>NUCLEOTIDE SEQUENCE [LARGE SCALE GENOMIC DNA]</scope>
    <source>
        <strain evidence="1 2">GRR-S6-38</strain>
    </source>
</reference>
<dbReference type="InterPro" id="IPR006175">
    <property type="entry name" value="YjgF/YER057c/UK114"/>
</dbReference>
<dbReference type="PANTHER" id="PTHR43857:SF1">
    <property type="entry name" value="YJGH FAMILY PROTEIN"/>
    <property type="match status" value="1"/>
</dbReference>
<accession>A0ABY8LG74</accession>
<keyword evidence="2" id="KW-1185">Reference proteome</keyword>
<organism evidence="1 2">
    <name type="scientific">Jannaschia ovalis</name>
    <dbReference type="NCBI Taxonomy" id="3038773"/>
    <lineage>
        <taxon>Bacteria</taxon>
        <taxon>Pseudomonadati</taxon>
        <taxon>Pseudomonadota</taxon>
        <taxon>Alphaproteobacteria</taxon>
        <taxon>Rhodobacterales</taxon>
        <taxon>Roseobacteraceae</taxon>
        <taxon>Jannaschia</taxon>
    </lineage>
</organism>
<dbReference type="PANTHER" id="PTHR43857">
    <property type="entry name" value="BLR7761 PROTEIN"/>
    <property type="match status" value="1"/>
</dbReference>
<name>A0ABY8LG74_9RHOB</name>